<evidence type="ECO:0000313" key="6">
    <source>
        <dbReference type="EMBL" id="OTG23895.1"/>
    </source>
</evidence>
<evidence type="ECO:0000313" key="5">
    <source>
        <dbReference type="EMBL" id="KAF5804188.1"/>
    </source>
</evidence>
<organism evidence="6 7">
    <name type="scientific">Helianthus annuus</name>
    <name type="common">Common sunflower</name>
    <dbReference type="NCBI Taxonomy" id="4232"/>
    <lineage>
        <taxon>Eukaryota</taxon>
        <taxon>Viridiplantae</taxon>
        <taxon>Streptophyta</taxon>
        <taxon>Embryophyta</taxon>
        <taxon>Tracheophyta</taxon>
        <taxon>Spermatophyta</taxon>
        <taxon>Magnoliopsida</taxon>
        <taxon>eudicotyledons</taxon>
        <taxon>Gunneridae</taxon>
        <taxon>Pentapetalae</taxon>
        <taxon>asterids</taxon>
        <taxon>campanulids</taxon>
        <taxon>Asterales</taxon>
        <taxon>Asteraceae</taxon>
        <taxon>Asteroideae</taxon>
        <taxon>Heliantheae alliance</taxon>
        <taxon>Heliantheae</taxon>
        <taxon>Helianthus</taxon>
    </lineage>
</organism>
<dbReference type="PANTHER" id="PTHR32099">
    <property type="entry name" value="CYSTEINE-RICH REPEAT SECRETORY PROTEIN"/>
    <property type="match status" value="1"/>
</dbReference>
<dbReference type="PANTHER" id="PTHR32099:SF108">
    <property type="entry name" value="GNK2-LIKE DOMAIN-CONTAINING PROTEIN"/>
    <property type="match status" value="1"/>
</dbReference>
<reference evidence="5 7" key="1">
    <citation type="journal article" date="2017" name="Nature">
        <title>The sunflower genome provides insights into oil metabolism, flowering and Asterid evolution.</title>
        <authorList>
            <person name="Badouin H."/>
            <person name="Gouzy J."/>
            <person name="Grassa C.J."/>
            <person name="Murat F."/>
            <person name="Staton S.E."/>
            <person name="Cottret L."/>
            <person name="Lelandais-Briere C."/>
            <person name="Owens G.L."/>
            <person name="Carrere S."/>
            <person name="Mayjonade B."/>
            <person name="Legrand L."/>
            <person name="Gill N."/>
            <person name="Kane N.C."/>
            <person name="Bowers J.E."/>
            <person name="Hubner S."/>
            <person name="Bellec A."/>
            <person name="Berard A."/>
            <person name="Berges H."/>
            <person name="Blanchet N."/>
            <person name="Boniface M.C."/>
            <person name="Brunel D."/>
            <person name="Catrice O."/>
            <person name="Chaidir N."/>
            <person name="Claudel C."/>
            <person name="Donnadieu C."/>
            <person name="Faraut T."/>
            <person name="Fievet G."/>
            <person name="Helmstetter N."/>
            <person name="King M."/>
            <person name="Knapp S.J."/>
            <person name="Lai Z."/>
            <person name="Le Paslier M.C."/>
            <person name="Lippi Y."/>
            <person name="Lorenzon L."/>
            <person name="Mandel J.R."/>
            <person name="Marage G."/>
            <person name="Marchand G."/>
            <person name="Marquand E."/>
            <person name="Bret-Mestries E."/>
            <person name="Morien E."/>
            <person name="Nambeesan S."/>
            <person name="Nguyen T."/>
            <person name="Pegot-Espagnet P."/>
            <person name="Pouilly N."/>
            <person name="Raftis F."/>
            <person name="Sallet E."/>
            <person name="Schiex T."/>
            <person name="Thomas J."/>
            <person name="Vandecasteele C."/>
            <person name="Vares D."/>
            <person name="Vear F."/>
            <person name="Vautrin S."/>
            <person name="Crespi M."/>
            <person name="Mangin B."/>
            <person name="Burke J.M."/>
            <person name="Salse J."/>
            <person name="Munos S."/>
            <person name="Vincourt P."/>
            <person name="Rieseberg L.H."/>
            <person name="Langlade N.B."/>
        </authorList>
    </citation>
    <scope>NUCLEOTIDE SEQUENCE [LARGE SCALE GENOMIC DNA]</scope>
    <source>
        <strain evidence="7">cv. SF193</strain>
        <tissue evidence="5">Leaves</tissue>
    </source>
</reference>
<dbReference type="Pfam" id="PF01657">
    <property type="entry name" value="Stress-antifung"/>
    <property type="match status" value="2"/>
</dbReference>
<evidence type="ECO:0000256" key="2">
    <source>
        <dbReference type="ARBA" id="ARBA00022737"/>
    </source>
</evidence>
<reference evidence="6" key="2">
    <citation type="submission" date="2017-02" db="EMBL/GenBank/DDBJ databases">
        <title>Sunflower complete genome.</title>
        <authorList>
            <person name="Langlade N."/>
            <person name="Munos S."/>
        </authorList>
    </citation>
    <scope>NUCLEOTIDE SEQUENCE [LARGE SCALE GENOMIC DNA]</scope>
    <source>
        <tissue evidence="6">Leaves</tissue>
    </source>
</reference>
<keyword evidence="2" id="KW-0677">Repeat</keyword>
<dbReference type="OMA" id="CTEVEYQ"/>
<proteinExistence type="predicted"/>
<dbReference type="InParanoid" id="A0A251UKP4"/>
<evidence type="ECO:0000313" key="7">
    <source>
        <dbReference type="Proteomes" id="UP000215914"/>
    </source>
</evidence>
<accession>A0A251UKP4</accession>
<evidence type="ECO:0000256" key="1">
    <source>
        <dbReference type="ARBA" id="ARBA00022729"/>
    </source>
</evidence>
<dbReference type="Gene3D" id="3.30.430.20">
    <property type="entry name" value="Gnk2 domain, C-X8-C-X2-C motif"/>
    <property type="match status" value="2"/>
</dbReference>
<gene>
    <name evidence="6" type="ORF">HannXRQ_Chr05g0130701</name>
    <name evidence="5" type="ORF">HanXRQr2_Chr05g0194241</name>
</gene>
<dbReference type="Gramene" id="mRNA:HanXRQr2_Chr05g0194241">
    <property type="protein sequence ID" value="mRNA:HanXRQr2_Chr05g0194241"/>
    <property type="gene ID" value="HanXRQr2_Chr05g0194241"/>
</dbReference>
<dbReference type="EMBL" id="CM007894">
    <property type="protein sequence ID" value="OTG23895.1"/>
    <property type="molecule type" value="Genomic_DNA"/>
</dbReference>
<evidence type="ECO:0000256" key="3">
    <source>
        <dbReference type="SAM" id="SignalP"/>
    </source>
</evidence>
<dbReference type="PROSITE" id="PS51473">
    <property type="entry name" value="GNK2"/>
    <property type="match status" value="2"/>
</dbReference>
<name>A0A251UKP4_HELAN</name>
<dbReference type="PROSITE" id="PS51257">
    <property type="entry name" value="PROKAR_LIPOPROTEIN"/>
    <property type="match status" value="1"/>
</dbReference>
<feature type="domain" description="Gnk2-homologous" evidence="4">
    <location>
        <begin position="23"/>
        <end position="126"/>
    </location>
</feature>
<dbReference type="EMBL" id="MNCJ02000320">
    <property type="protein sequence ID" value="KAF5804188.1"/>
    <property type="molecule type" value="Genomic_DNA"/>
</dbReference>
<dbReference type="CDD" id="cd23509">
    <property type="entry name" value="Gnk2-like"/>
    <property type="match status" value="2"/>
</dbReference>
<protein>
    <submittedName>
        <fullName evidence="5 6">Gnk2-like domain-containing protein</fullName>
    </submittedName>
</protein>
<reference evidence="5" key="3">
    <citation type="submission" date="2020-06" db="EMBL/GenBank/DDBJ databases">
        <title>Helianthus annuus Genome sequencing and assembly Release 2.</title>
        <authorList>
            <person name="Gouzy J."/>
            <person name="Langlade N."/>
            <person name="Munos S."/>
        </authorList>
    </citation>
    <scope>NUCLEOTIDE SEQUENCE</scope>
    <source>
        <tissue evidence="5">Leaves</tissue>
    </source>
</reference>
<feature type="signal peptide" evidence="3">
    <location>
        <begin position="1"/>
        <end position="21"/>
    </location>
</feature>
<dbReference type="InterPro" id="IPR002902">
    <property type="entry name" value="GNK2"/>
</dbReference>
<keyword evidence="7" id="KW-1185">Reference proteome</keyword>
<keyword evidence="1 3" id="KW-0732">Signal</keyword>
<evidence type="ECO:0000259" key="4">
    <source>
        <dbReference type="PROSITE" id="PS51473"/>
    </source>
</evidence>
<dbReference type="AlphaFoldDB" id="A0A251UKP4"/>
<dbReference type="Proteomes" id="UP000215914">
    <property type="component" value="Chromosome 5"/>
</dbReference>
<feature type="domain" description="Gnk2-homologous" evidence="4">
    <location>
        <begin position="131"/>
        <end position="236"/>
    </location>
</feature>
<sequence>MEKFMFWAMLFIMSGCCHVDGVTYLDSECSQAQNSTGNSVYRSNLKSLLNSLATNAPLQDGFFNTSVGNGTDRVYGLAWCRADASPDTCSKCLNGLISAPLSDCPDIKDLVTWSSTCSLRFSNESFFGELWNSSSSTYGGNSGLDDPAVFTRRFSMMETLVRNVSSQPLMFATAVIDVGDNGERYGLGQCSRDLSKLDCENCLEELLTSYHDFVLNRTGWEMVGVSCGMWYDDFRFYDNNSSRPNPTPNTSGGETWYKKGDMILAFVAILVLYWIP</sequence>
<feature type="chain" id="PRO_5012942329" evidence="3">
    <location>
        <begin position="22"/>
        <end position="276"/>
    </location>
</feature>
<dbReference type="InterPro" id="IPR038408">
    <property type="entry name" value="GNK2_sf"/>
</dbReference>